<comment type="subcellular location">
    <subcellularLocation>
        <location evidence="1">Cytoplasm</location>
        <location evidence="1">Cytoskeleton</location>
        <location evidence="1">Microtubule organizing center</location>
        <location evidence="1">Centrosome</location>
    </subcellularLocation>
</comment>
<evidence type="ECO:0000313" key="7">
    <source>
        <dbReference type="Proteomes" id="UP000746747"/>
    </source>
</evidence>
<dbReference type="AlphaFoldDB" id="A0A8J2Q9N4"/>
<evidence type="ECO:0000313" key="6">
    <source>
        <dbReference type="EMBL" id="CAG9533510.1"/>
    </source>
</evidence>
<gene>
    <name evidence="6" type="ORF">CJOHNSTONI_LOCUS3728</name>
</gene>
<keyword evidence="7" id="KW-1185">Reference proteome</keyword>
<reference evidence="6" key="1">
    <citation type="submission" date="2021-09" db="EMBL/GenBank/DDBJ databases">
        <authorList>
            <consortium name="Pathogen Informatics"/>
        </authorList>
    </citation>
    <scope>NUCLEOTIDE SEQUENCE</scope>
</reference>
<evidence type="ECO:0000256" key="4">
    <source>
        <dbReference type="ARBA" id="ARBA00023212"/>
    </source>
</evidence>
<feature type="coiled-coil region" evidence="5">
    <location>
        <begin position="326"/>
        <end position="402"/>
    </location>
</feature>
<comment type="caution">
    <text evidence="6">The sequence shown here is derived from an EMBL/GenBank/DDBJ whole genome shotgun (WGS) entry which is preliminary data.</text>
</comment>
<dbReference type="InterPro" id="IPR011992">
    <property type="entry name" value="EF-hand-dom_pair"/>
</dbReference>
<dbReference type="EMBL" id="CAKAEH010001248">
    <property type="protein sequence ID" value="CAG9533510.1"/>
    <property type="molecule type" value="Genomic_DNA"/>
</dbReference>
<dbReference type="OrthoDB" id="5799458at2759"/>
<evidence type="ECO:0000256" key="3">
    <source>
        <dbReference type="ARBA" id="ARBA00022553"/>
    </source>
</evidence>
<accession>A0A8J2Q9N4</accession>
<dbReference type="GO" id="GO:0005813">
    <property type="term" value="C:centrosome"/>
    <property type="evidence" value="ECO:0007669"/>
    <property type="project" value="UniProtKB-SubCell"/>
</dbReference>
<dbReference type="PANTHER" id="PTHR18905">
    <property type="entry name" value="NINEIN"/>
    <property type="match status" value="1"/>
</dbReference>
<keyword evidence="3" id="KW-0597">Phosphoprotein</keyword>
<keyword evidence="2" id="KW-0963">Cytoplasm</keyword>
<dbReference type="SUPFAM" id="SSF47473">
    <property type="entry name" value="EF-hand"/>
    <property type="match status" value="1"/>
</dbReference>
<dbReference type="PANTHER" id="PTHR18905:SF13">
    <property type="entry name" value="NON-CENTROSOMAL MICROTUBULE ARRAY"/>
    <property type="match status" value="1"/>
</dbReference>
<protein>
    <submittedName>
        <fullName evidence="6">Uncharacterized protein</fullName>
    </submittedName>
</protein>
<sequence>MTTSVLDDENFHVKELNRLFLSCTKNGDTHLDASGVQDLCIKLNLSSFVGVILERILSGCTAVDFTIFKERFMHLLPDIISVTTVEENLESSAEKNLSELGIEPHGFLTRYETRILCEHTPELNSLGVVQINKLFDQADSSHAERITLSQFLAQYHMQKELSEEVNFITEPLVPSVNLFEALDPSNTGTVRCQELLEHWQASGISLEQGLYVLKLSGQPLEGTINTISLSDSLGRQLGNLAASPTASTIIRVALLSLHAFIDHIRFSLKEAELRAEHFYKQFQQANQRHVLLIEELEQNQLSIEQAYEQRFRSFDERYRTKISQIEERFSQEKKDLLIELEKAEEELARFRKNESSYRTRLQLLERQCTRITEEARALSETMQQLEQMNRHLRSELNKALQLRPMEEIQPMMILRHRRLRKQEEELLSNGKKRNSRLNMVEPLYFHRTGKFRLEILALKSRREGRPFDTLSEMESEPESIFVRSRRRRMLKVKERKRRHDRIAKVMENSSSIVSSNLDEWIANARKDNEKASDVGLSKKLKQTLLDRSQDNVVEQIKEQHRKEIVALKQSAKTLVDALTDQQRKITQSFEKERRQFQIKLVTERNTLERKFAEEKMKMIDQLQEEFECELNRLKTIISPSTSDDSRLFTRELGQCNGESNALESMKGIQTHGSVQSLPNVKPPQFSVLMKEFRKNGNSCNVFNQSNDIDVLNIEKISSPPKTFCKNGCMVHGKCSHYEMIRTKLKQIHAAVTGDNNIVESGFEDVISSADSTAEGHPHLKNEIKKLSSRLCSAREKIIELRAYFARCSSTCVESFESWKIRQPTGDCLGTRSTWMARDSSKISRMEQLKAENVLLTARLAESTELVKMLVREYSDQLNRTSRLGRFIRSIYSIDDE</sequence>
<evidence type="ECO:0000256" key="2">
    <source>
        <dbReference type="ARBA" id="ARBA00022490"/>
    </source>
</evidence>
<feature type="coiled-coil region" evidence="5">
    <location>
        <begin position="268"/>
        <end position="299"/>
    </location>
</feature>
<proteinExistence type="predicted"/>
<evidence type="ECO:0000256" key="5">
    <source>
        <dbReference type="SAM" id="Coils"/>
    </source>
</evidence>
<evidence type="ECO:0000256" key="1">
    <source>
        <dbReference type="ARBA" id="ARBA00004300"/>
    </source>
</evidence>
<keyword evidence="4" id="KW-0206">Cytoskeleton</keyword>
<keyword evidence="5" id="KW-0175">Coiled coil</keyword>
<dbReference type="Proteomes" id="UP000746747">
    <property type="component" value="Unassembled WGS sequence"/>
</dbReference>
<name>A0A8J2Q9N4_9BILA</name>
<organism evidence="6 7">
    <name type="scientific">Cercopithifilaria johnstoni</name>
    <dbReference type="NCBI Taxonomy" id="2874296"/>
    <lineage>
        <taxon>Eukaryota</taxon>
        <taxon>Metazoa</taxon>
        <taxon>Ecdysozoa</taxon>
        <taxon>Nematoda</taxon>
        <taxon>Chromadorea</taxon>
        <taxon>Rhabditida</taxon>
        <taxon>Spirurina</taxon>
        <taxon>Spiruromorpha</taxon>
        <taxon>Filarioidea</taxon>
        <taxon>Onchocercidae</taxon>
        <taxon>Cercopithifilaria</taxon>
    </lineage>
</organism>
<dbReference type="GO" id="GO:0034454">
    <property type="term" value="P:microtubule anchoring at centrosome"/>
    <property type="evidence" value="ECO:0007669"/>
    <property type="project" value="TreeGrafter"/>
</dbReference>